<keyword evidence="3" id="KW-0489">Methyltransferase</keyword>
<protein>
    <submittedName>
        <fullName evidence="3">Methylated-DNA-[protein]-cysteine S-methyltransferase DNA binding protein</fullName>
    </submittedName>
</protein>
<dbReference type="GO" id="GO:0008168">
    <property type="term" value="F:methyltransferase activity"/>
    <property type="evidence" value="ECO:0007669"/>
    <property type="project" value="UniProtKB-KW"/>
</dbReference>
<gene>
    <name evidence="3" type="ORF">ACD_49C00026G0005</name>
</gene>
<evidence type="ECO:0000259" key="2">
    <source>
        <dbReference type="Pfam" id="PF01035"/>
    </source>
</evidence>
<dbReference type="SUPFAM" id="SSF46767">
    <property type="entry name" value="Methylated DNA-protein cysteine methyltransferase, C-terminal domain"/>
    <property type="match status" value="1"/>
</dbReference>
<dbReference type="Gene3D" id="1.10.10.10">
    <property type="entry name" value="Winged helix-like DNA-binding domain superfamily/Winged helix DNA-binding domain"/>
    <property type="match status" value="1"/>
</dbReference>
<sequence length="92" mass="11163">MNQKIYDFLQKIPVWKVVSYKIIGGKFGIHPRQVARILSENKDTEIYPCYKVVNNNWKLGGYNLWVWEKIRKLEKDGIKIINNWISKKYFWE</sequence>
<organism evidence="3">
    <name type="scientific">uncultured bacterium</name>
    <name type="common">gcode 4</name>
    <dbReference type="NCBI Taxonomy" id="1234023"/>
    <lineage>
        <taxon>Bacteria</taxon>
        <taxon>environmental samples</taxon>
    </lineage>
</organism>
<dbReference type="CDD" id="cd06445">
    <property type="entry name" value="ATase"/>
    <property type="match status" value="1"/>
</dbReference>
<dbReference type="GO" id="GO:0032259">
    <property type="term" value="P:methylation"/>
    <property type="evidence" value="ECO:0007669"/>
    <property type="project" value="UniProtKB-KW"/>
</dbReference>
<dbReference type="EMBL" id="AMFJ01021612">
    <property type="protein sequence ID" value="EKD66630.1"/>
    <property type="molecule type" value="Genomic_DNA"/>
</dbReference>
<dbReference type="AlphaFoldDB" id="K2AF73"/>
<reference evidence="3" key="1">
    <citation type="journal article" date="2012" name="Science">
        <title>Fermentation, hydrogen, and sulfur metabolism in multiple uncultivated bacterial phyla.</title>
        <authorList>
            <person name="Wrighton K.C."/>
            <person name="Thomas B.C."/>
            <person name="Sharon I."/>
            <person name="Miller C.S."/>
            <person name="Castelle C.J."/>
            <person name="VerBerkmoes N.C."/>
            <person name="Wilkins M.J."/>
            <person name="Hettich R.L."/>
            <person name="Lipton M.S."/>
            <person name="Williams K.H."/>
            <person name="Long P.E."/>
            <person name="Banfield J.F."/>
        </authorList>
    </citation>
    <scope>NUCLEOTIDE SEQUENCE [LARGE SCALE GENOMIC DNA]</scope>
</reference>
<dbReference type="GO" id="GO:0006281">
    <property type="term" value="P:DNA repair"/>
    <property type="evidence" value="ECO:0007669"/>
    <property type="project" value="InterPro"/>
</dbReference>
<evidence type="ECO:0000313" key="3">
    <source>
        <dbReference type="EMBL" id="EKD66630.1"/>
    </source>
</evidence>
<dbReference type="InterPro" id="IPR036217">
    <property type="entry name" value="MethylDNA_cys_MeTrfase_DNAb"/>
</dbReference>
<dbReference type="InterPro" id="IPR036388">
    <property type="entry name" value="WH-like_DNA-bd_sf"/>
</dbReference>
<name>K2AF73_9BACT</name>
<dbReference type="InterPro" id="IPR014048">
    <property type="entry name" value="MethylDNA_cys_MeTrfase_DNA-bd"/>
</dbReference>
<dbReference type="Pfam" id="PF01035">
    <property type="entry name" value="DNA_binding_1"/>
    <property type="match status" value="1"/>
</dbReference>
<feature type="domain" description="Methylated-DNA-[protein]-cysteine S-methyltransferase DNA binding" evidence="2">
    <location>
        <begin position="2"/>
        <end position="77"/>
    </location>
</feature>
<evidence type="ECO:0000256" key="1">
    <source>
        <dbReference type="ARBA" id="ARBA00022763"/>
    </source>
</evidence>
<accession>K2AF73</accession>
<proteinExistence type="predicted"/>
<keyword evidence="3" id="KW-0808">Transferase</keyword>
<comment type="caution">
    <text evidence="3">The sequence shown here is derived from an EMBL/GenBank/DDBJ whole genome shotgun (WGS) entry which is preliminary data.</text>
</comment>
<keyword evidence="1" id="KW-0227">DNA damage</keyword>